<organism evidence="2 3">
    <name type="scientific">Chitinophaga silvatica</name>
    <dbReference type="NCBI Taxonomy" id="2282649"/>
    <lineage>
        <taxon>Bacteria</taxon>
        <taxon>Pseudomonadati</taxon>
        <taxon>Bacteroidota</taxon>
        <taxon>Chitinophagia</taxon>
        <taxon>Chitinophagales</taxon>
        <taxon>Chitinophagaceae</taxon>
        <taxon>Chitinophaga</taxon>
    </lineage>
</organism>
<evidence type="ECO:0000313" key="2">
    <source>
        <dbReference type="EMBL" id="RFS18689.1"/>
    </source>
</evidence>
<reference evidence="2 3" key="1">
    <citation type="submission" date="2018-07" db="EMBL/GenBank/DDBJ databases">
        <title>Chitinophaga K2CV101002-2 sp. nov., isolated from a monsoon evergreen broad-leaved forest soil.</title>
        <authorList>
            <person name="Lv Y."/>
        </authorList>
    </citation>
    <scope>NUCLEOTIDE SEQUENCE [LARGE SCALE GENOMIC DNA]</scope>
    <source>
        <strain evidence="2 3">GDMCC 1.1288</strain>
    </source>
</reference>
<name>A0A3E1Y1X5_9BACT</name>
<feature type="transmembrane region" description="Helical" evidence="1">
    <location>
        <begin position="50"/>
        <end position="72"/>
    </location>
</feature>
<keyword evidence="3" id="KW-1185">Reference proteome</keyword>
<dbReference type="EMBL" id="QPMM01000020">
    <property type="protein sequence ID" value="RFS18689.1"/>
    <property type="molecule type" value="Genomic_DNA"/>
</dbReference>
<evidence type="ECO:0000313" key="3">
    <source>
        <dbReference type="Proteomes" id="UP000260644"/>
    </source>
</evidence>
<feature type="transmembrane region" description="Helical" evidence="1">
    <location>
        <begin position="15"/>
        <end position="38"/>
    </location>
</feature>
<keyword evidence="1" id="KW-0472">Membrane</keyword>
<comment type="caution">
    <text evidence="2">The sequence shown here is derived from an EMBL/GenBank/DDBJ whole genome shotgun (WGS) entry which is preliminary data.</text>
</comment>
<gene>
    <name evidence="2" type="ORF">DVR12_26965</name>
</gene>
<keyword evidence="1" id="KW-1133">Transmembrane helix</keyword>
<dbReference type="AlphaFoldDB" id="A0A3E1Y1X5"/>
<evidence type="ECO:0000256" key="1">
    <source>
        <dbReference type="SAM" id="Phobius"/>
    </source>
</evidence>
<protein>
    <submittedName>
        <fullName evidence="2">Uncharacterized protein</fullName>
    </submittedName>
</protein>
<proteinExistence type="predicted"/>
<sequence>MECIVQLTSMSWESITSFFVLCFLIGVVFIVGIFIMVFRKTKKSAATKIIMGLGITVLVSILLFFIILYAWIGF</sequence>
<keyword evidence="1" id="KW-0812">Transmembrane</keyword>
<dbReference type="Proteomes" id="UP000260644">
    <property type="component" value="Unassembled WGS sequence"/>
</dbReference>
<accession>A0A3E1Y1X5</accession>